<dbReference type="Pfam" id="PF01734">
    <property type="entry name" value="Patatin"/>
    <property type="match status" value="1"/>
</dbReference>
<comment type="caution">
    <text evidence="8">The sequence shown here is derived from an EMBL/GenBank/DDBJ whole genome shotgun (WGS) entry which is preliminary data.</text>
</comment>
<dbReference type="PROSITE" id="PS51635">
    <property type="entry name" value="PNPLA"/>
    <property type="match status" value="1"/>
</dbReference>
<dbReference type="SMART" id="SM00100">
    <property type="entry name" value="cNMP"/>
    <property type="match status" value="1"/>
</dbReference>
<evidence type="ECO:0000259" key="6">
    <source>
        <dbReference type="PROSITE" id="PS50042"/>
    </source>
</evidence>
<dbReference type="Proteomes" id="UP000460298">
    <property type="component" value="Unassembled WGS sequence"/>
</dbReference>
<feature type="short sequence motif" description="GXSXG" evidence="5">
    <location>
        <begin position="367"/>
        <end position="371"/>
    </location>
</feature>
<dbReference type="Gene3D" id="3.40.1090.10">
    <property type="entry name" value="Cytosolic phospholipase A2 catalytic domain"/>
    <property type="match status" value="1"/>
</dbReference>
<dbReference type="InterPro" id="IPR018490">
    <property type="entry name" value="cNMP-bd_dom_sf"/>
</dbReference>
<dbReference type="GO" id="GO:0004622">
    <property type="term" value="F:phosphatidylcholine lysophospholipase activity"/>
    <property type="evidence" value="ECO:0007669"/>
    <property type="project" value="UniProtKB-ARBA"/>
</dbReference>
<dbReference type="InterPro" id="IPR000595">
    <property type="entry name" value="cNMP-bd_dom"/>
</dbReference>
<dbReference type="GO" id="GO:0016042">
    <property type="term" value="P:lipid catabolic process"/>
    <property type="evidence" value="ECO:0007669"/>
    <property type="project" value="UniProtKB-UniRule"/>
</dbReference>
<keyword evidence="3 5" id="KW-0442">Lipid degradation</keyword>
<reference evidence="8 9" key="1">
    <citation type="submission" date="2019-10" db="EMBL/GenBank/DDBJ databases">
        <title>Extracellular Electron Transfer in a Candidatus Methanoperedens spp. Enrichment Culture.</title>
        <authorList>
            <person name="Berger S."/>
            <person name="Rangel Shaw D."/>
            <person name="Berben T."/>
            <person name="In 'T Zandt M."/>
            <person name="Frank J."/>
            <person name="Reimann J."/>
            <person name="Jetten M.S.M."/>
            <person name="Welte C.U."/>
        </authorList>
    </citation>
    <scope>NUCLEOTIDE SEQUENCE [LARGE SCALE GENOMIC DNA]</scope>
    <source>
        <strain evidence="8">SB12</strain>
    </source>
</reference>
<dbReference type="InterPro" id="IPR027417">
    <property type="entry name" value="P-loop_NTPase"/>
</dbReference>
<name>A0A833H511_9LEPT</name>
<protein>
    <submittedName>
        <fullName evidence="8">Cyclic nucleotide-binding domain-containing protein</fullName>
    </submittedName>
</protein>
<proteinExistence type="inferred from homology"/>
<evidence type="ECO:0000256" key="4">
    <source>
        <dbReference type="ARBA" id="ARBA00023098"/>
    </source>
</evidence>
<evidence type="ECO:0000256" key="1">
    <source>
        <dbReference type="ARBA" id="ARBA00006636"/>
    </source>
</evidence>
<dbReference type="InterPro" id="IPR002641">
    <property type="entry name" value="PNPLA_dom"/>
</dbReference>
<dbReference type="EMBL" id="WBUI01000001">
    <property type="protein sequence ID" value="KAB2935189.1"/>
    <property type="molecule type" value="Genomic_DNA"/>
</dbReference>
<dbReference type="Gene3D" id="3.40.50.300">
    <property type="entry name" value="P-loop containing nucleotide triphosphate hydrolases"/>
    <property type="match status" value="1"/>
</dbReference>
<dbReference type="InterPro" id="IPR014710">
    <property type="entry name" value="RmlC-like_jellyroll"/>
</dbReference>
<comment type="caution">
    <text evidence="5">Lacks conserved residue(s) required for the propagation of feature annotation.</text>
</comment>
<dbReference type="CDD" id="cd00038">
    <property type="entry name" value="CAP_ED"/>
    <property type="match status" value="1"/>
</dbReference>
<evidence type="ECO:0000313" key="9">
    <source>
        <dbReference type="Proteomes" id="UP000460298"/>
    </source>
</evidence>
<dbReference type="SUPFAM" id="SSF51206">
    <property type="entry name" value="cAMP-binding domain-like"/>
    <property type="match status" value="1"/>
</dbReference>
<keyword evidence="2 5" id="KW-0378">Hydrolase</keyword>
<sequence length="619" mass="68745">MTEFNQDTHILRNFFLHIPLFRSLGGAPTEMEELIRSSEMRMVRRGEFLFRRGDASDRIYIVHSGEIGIYQGEKLIALQRRGSICGEVSLLSGSGHSSSARAMFDCSVVVIPGESFVRLIESVPSVGRELIRILSERFRGTLDAPADLHPGRICSVSYPEQEERSGRMVFSLALAVREEGQRVVILTLNESSPLIFEKDRNLIEQLQGPESGRSSDLPVILNLEPLLVDGQEEQLRLNLHDLLSGLRRTFDLVLVDLANRPSPAAQAMLDDADESLVFYRKERPAASAGRAIRETNADRRQKPGELPVFQGWRLDPVVNGATRRLARQLLQSSRGLCLGGGGARALAHAGCLDVFEQEGLEFDAVSGSSMGAVIGALYALQLPAKEIRKLIGRYLFHSDAILDKRLPFVSFFGGHRLADLLRSVFRGIRIEDMPLPFFCNAADLKSGQMVMFDSGWLDFALRCTVSLPGIYPPVEWNGRTLVDGSVMNNLPGEILRQNGLSHVVGINVSPVADPLSARTGVNRREGLKGVYRFVNLPPILKIVNRSISVANRELLKFRLNDFDFLLNPDVGSFDLFDFHRQREILHAGYEEANRQLNGLREALRLPAGEQRNGTARGSG</sequence>
<evidence type="ECO:0000259" key="7">
    <source>
        <dbReference type="PROSITE" id="PS51635"/>
    </source>
</evidence>
<evidence type="ECO:0000256" key="2">
    <source>
        <dbReference type="ARBA" id="ARBA00022801"/>
    </source>
</evidence>
<evidence type="ECO:0000256" key="5">
    <source>
        <dbReference type="PROSITE-ProRule" id="PRU01161"/>
    </source>
</evidence>
<dbReference type="CDD" id="cd07205">
    <property type="entry name" value="Pat_PNPLA6_PNPLA7_NTE1_like"/>
    <property type="match status" value="1"/>
</dbReference>
<evidence type="ECO:0000313" key="8">
    <source>
        <dbReference type="EMBL" id="KAB2935189.1"/>
    </source>
</evidence>
<dbReference type="SUPFAM" id="SSF52151">
    <property type="entry name" value="FabD/lysophospholipase-like"/>
    <property type="match status" value="1"/>
</dbReference>
<dbReference type="Gene3D" id="2.60.120.10">
    <property type="entry name" value="Jelly Rolls"/>
    <property type="match status" value="1"/>
</dbReference>
<gene>
    <name evidence="8" type="ORF">F9K24_00240</name>
</gene>
<dbReference type="PROSITE" id="PS50042">
    <property type="entry name" value="CNMP_BINDING_3"/>
    <property type="match status" value="1"/>
</dbReference>
<feature type="domain" description="Cyclic nucleotide-binding" evidence="6">
    <location>
        <begin position="28"/>
        <end position="137"/>
    </location>
</feature>
<dbReference type="InterPro" id="IPR050301">
    <property type="entry name" value="NTE"/>
</dbReference>
<feature type="domain" description="PNPLA" evidence="7">
    <location>
        <begin position="336"/>
        <end position="496"/>
    </location>
</feature>
<evidence type="ECO:0000256" key="3">
    <source>
        <dbReference type="ARBA" id="ARBA00022963"/>
    </source>
</evidence>
<accession>A0A833H511</accession>
<keyword evidence="4 5" id="KW-0443">Lipid metabolism</keyword>
<dbReference type="PANTHER" id="PTHR14226">
    <property type="entry name" value="NEUROPATHY TARGET ESTERASE/SWISS CHEESE D.MELANOGASTER"/>
    <property type="match status" value="1"/>
</dbReference>
<feature type="active site" description="Proton acceptor" evidence="5">
    <location>
        <position position="483"/>
    </location>
</feature>
<comment type="similarity">
    <text evidence="1">Belongs to the NTE family.</text>
</comment>
<dbReference type="InterPro" id="IPR016035">
    <property type="entry name" value="Acyl_Trfase/lysoPLipase"/>
</dbReference>
<organism evidence="8 9">
    <name type="scientific">Leptonema illini</name>
    <dbReference type="NCBI Taxonomy" id="183"/>
    <lineage>
        <taxon>Bacteria</taxon>
        <taxon>Pseudomonadati</taxon>
        <taxon>Spirochaetota</taxon>
        <taxon>Spirochaetia</taxon>
        <taxon>Leptospirales</taxon>
        <taxon>Leptospiraceae</taxon>
        <taxon>Leptonema</taxon>
    </lineage>
</organism>
<dbReference type="AlphaFoldDB" id="A0A833H511"/>
<feature type="active site" description="Nucleophile" evidence="5">
    <location>
        <position position="369"/>
    </location>
</feature>
<dbReference type="PANTHER" id="PTHR14226:SF76">
    <property type="entry name" value="NTE FAMILY PROTEIN RSSA"/>
    <property type="match status" value="1"/>
</dbReference>
<dbReference type="Pfam" id="PF00027">
    <property type="entry name" value="cNMP_binding"/>
    <property type="match status" value="1"/>
</dbReference>